<evidence type="ECO:0000259" key="9">
    <source>
        <dbReference type="Pfam" id="PF05193"/>
    </source>
</evidence>
<dbReference type="RefSeq" id="XP_001388031.2">
    <property type="nucleotide sequence ID" value="XM_001387994.1"/>
</dbReference>
<feature type="domain" description="Peptidase M16 N-terminal" evidence="8">
    <location>
        <begin position="118"/>
        <end position="252"/>
    </location>
</feature>
<sequence length="1246" mass="141837">MSSSVCPCSTESAPFLALSAEGVAISAKAISKISFVASRLGRGLQLETFVQGRLPSNTERQAIANEHFKVQLYHAPIVCIPMASSYFSATAIAVNFQNSLYNSDKSYRLIRLANGVHVLLISQPTNDTLACGVCVASGSNKDPNEVPGLAHLCEHMLFLGTEEFPKPNEFLELIDVNGGKCNASTTGEQTCYYFELPVTDNEQHGEPICTHAVRVFSSFFKTPLFPENYIKAEIQAVEDEHNAAISNINKIFFHGLRILANKNSPFHRFGTGNAATLAHVPKRNRINIKQQLNKYFRSNYDAQNITVVLKGPESLAQLQKLAITNFSDIEKGKATPRSTAGMNILQDANNHTKSELAFPKGSLNKFLYVKSGNFNKLNMFFSLPDSGSMRHFSFLKYIWCNIIGDESEGSIFYQLKNEDYYVSSIFVSVESITINEAILNIGMEITKLGAKNVHLIKSKLLGFIESLSQPQNHRILVQYITELVILSKVSFYFSEPHSGSVDEVAQFSMEMQKDLDKLGLKNLLRGERDIDEDFSDPHIWVDLFMKATYQHLNWKNISIIYIGDLVSRTHPMLLPFERARADQYYNFQYELFSLGEPDFLVSTPYLLRNRKRNKFLSFSIEEINSLLHSVCIDSIDNSYQAKSMFNLDEPTLVEFSSGHEFWYKTERTLQFKSKVLTSFQYQLNTSRKISRAYMGLEILCELIGEELRKKLYPAELNGYSWALYSNLTGIPSITINITGPKRNIEGVSSYIMHSIQKYLNFTLPIIPYRKLLSARLKLRKELEDLSKSNGIKQSIAGSILYLEKDTINLEERIAEIELIDREVLLELTQELVQHTYLRVFIHGGIEQNEVKSFTKNINFTHTSGNEAASPLLPTSNIIPCGKEYLSKVSNSNEEDPLNALYHFIQIGTRANEATRTLGKLTSFLFSTNISIELRTKRQFGYTVLSGLRVCRSILGIQFCILSGSYKPEQVLQGINDFIEDWVSKIETYSEPEFSKNVIEPFLNSNIYQEEDLPCNLVYSMTPSYNSSNFLFNSENYQIHRNYWEKIVSGTYRFSGDNGNEKVDTKLLKELTKGTYIKFLSKLISPRSKQRSSLSIMIYTQLSSEEIEKRQQRTEILGFIESKNLQISDEELDSILERCSDGNLLSQELYRFFKKNNRGYQLMKSTFQTKIHNIIFFPMKRRGSNDCTGQLELQKLPYLDDANNLKVDSKAVSDIHQQSIYSKLLQISELQASPGQEEYGDIVDLYM</sequence>
<evidence type="ECO:0000313" key="13">
    <source>
        <dbReference type="Proteomes" id="UP000002258"/>
    </source>
</evidence>
<evidence type="ECO:0000256" key="4">
    <source>
        <dbReference type="ARBA" id="ARBA00022723"/>
    </source>
</evidence>
<dbReference type="HOGENOM" id="CLU_008088_0_0_1"/>
<dbReference type="STRING" id="322104.A3GGZ6"/>
<dbReference type="GO" id="GO:0043171">
    <property type="term" value="P:peptide catabolic process"/>
    <property type="evidence" value="ECO:0007669"/>
    <property type="project" value="TreeGrafter"/>
</dbReference>
<dbReference type="GO" id="GO:0005739">
    <property type="term" value="C:mitochondrion"/>
    <property type="evidence" value="ECO:0007669"/>
    <property type="project" value="TreeGrafter"/>
</dbReference>
<evidence type="ECO:0000256" key="2">
    <source>
        <dbReference type="ARBA" id="ARBA00007261"/>
    </source>
</evidence>
<dbReference type="PANTHER" id="PTHR43690:SF18">
    <property type="entry name" value="INSULIN-DEGRADING ENZYME-RELATED"/>
    <property type="match status" value="1"/>
</dbReference>
<comment type="caution">
    <text evidence="12">The sequence shown here is derived from an EMBL/GenBank/DDBJ whole genome shotgun (WGS) entry which is preliminary data.</text>
</comment>
<dbReference type="Proteomes" id="UP000002258">
    <property type="component" value="Chromosome 1"/>
</dbReference>
<keyword evidence="6" id="KW-0862">Zinc</keyword>
<evidence type="ECO:0000259" key="10">
    <source>
        <dbReference type="Pfam" id="PF16187"/>
    </source>
</evidence>
<dbReference type="AlphaFoldDB" id="A3GGZ6"/>
<dbReference type="InterPro" id="IPR007863">
    <property type="entry name" value="Peptidase_M16_C"/>
</dbReference>
<evidence type="ECO:0000259" key="11">
    <source>
        <dbReference type="Pfam" id="PF22456"/>
    </source>
</evidence>
<feature type="domain" description="Peptidase M16 C-terminal" evidence="9">
    <location>
        <begin position="289"/>
        <end position="448"/>
    </location>
</feature>
<dbReference type="EMBL" id="AAVQ01000001">
    <property type="protein sequence ID" value="EAZ64008.2"/>
    <property type="molecule type" value="Genomic_DNA"/>
</dbReference>
<comment type="cofactor">
    <cofactor evidence="1">
        <name>Zn(2+)</name>
        <dbReference type="ChEBI" id="CHEBI:29105"/>
    </cofactor>
</comment>
<keyword evidence="4" id="KW-0479">Metal-binding</keyword>
<dbReference type="InterPro" id="IPR032632">
    <property type="entry name" value="Peptidase_M16_M"/>
</dbReference>
<evidence type="ECO:0000256" key="3">
    <source>
        <dbReference type="ARBA" id="ARBA00022670"/>
    </source>
</evidence>
<keyword evidence="3" id="KW-0645">Protease</keyword>
<name>A3GGZ6_PICST</name>
<dbReference type="InterPro" id="IPR050626">
    <property type="entry name" value="Peptidase_M16"/>
</dbReference>
<dbReference type="PROSITE" id="PS00143">
    <property type="entry name" value="INSULINASE"/>
    <property type="match status" value="1"/>
</dbReference>
<dbReference type="InterPro" id="IPR011249">
    <property type="entry name" value="Metalloenz_LuxS/M16"/>
</dbReference>
<evidence type="ECO:0000259" key="8">
    <source>
        <dbReference type="Pfam" id="PF00675"/>
    </source>
</evidence>
<dbReference type="PANTHER" id="PTHR43690">
    <property type="entry name" value="NARDILYSIN"/>
    <property type="match status" value="1"/>
</dbReference>
<dbReference type="FunCoup" id="A3GGZ6">
    <property type="interactions" value="44"/>
</dbReference>
<feature type="domain" description="Peptidase M16 middle/third" evidence="10">
    <location>
        <begin position="545"/>
        <end position="813"/>
    </location>
</feature>
<dbReference type="SUPFAM" id="SSF63411">
    <property type="entry name" value="LuxS/MPP-like metallohydrolase"/>
    <property type="match status" value="4"/>
</dbReference>
<feature type="domain" description="Coenzyme PQQ synthesis protein F-like C-terminal lobe" evidence="11">
    <location>
        <begin position="925"/>
        <end position="995"/>
    </location>
</feature>
<evidence type="ECO:0000256" key="6">
    <source>
        <dbReference type="ARBA" id="ARBA00022833"/>
    </source>
</evidence>
<keyword evidence="7" id="KW-0482">Metalloprotease</keyword>
<dbReference type="Pfam" id="PF00675">
    <property type="entry name" value="Peptidase_M16"/>
    <property type="match status" value="1"/>
</dbReference>
<dbReference type="FunFam" id="3.30.830.10:FF:000012">
    <property type="entry name" value="Protease 3"/>
    <property type="match status" value="1"/>
</dbReference>
<dbReference type="Pfam" id="PF22456">
    <property type="entry name" value="PqqF-like_C_4"/>
    <property type="match status" value="1"/>
</dbReference>
<dbReference type="GeneID" id="4851545"/>
<proteinExistence type="inferred from homology"/>
<dbReference type="Pfam" id="PF05193">
    <property type="entry name" value="Peptidase_M16_C"/>
    <property type="match status" value="1"/>
</dbReference>
<evidence type="ECO:0000256" key="7">
    <source>
        <dbReference type="ARBA" id="ARBA00023049"/>
    </source>
</evidence>
<dbReference type="InterPro" id="IPR054734">
    <property type="entry name" value="PqqF-like_C_4"/>
</dbReference>
<dbReference type="GO" id="GO:0046872">
    <property type="term" value="F:metal ion binding"/>
    <property type="evidence" value="ECO:0007669"/>
    <property type="project" value="UniProtKB-KW"/>
</dbReference>
<dbReference type="GO" id="GO:0004222">
    <property type="term" value="F:metalloendopeptidase activity"/>
    <property type="evidence" value="ECO:0007669"/>
    <property type="project" value="InterPro"/>
</dbReference>
<dbReference type="Pfam" id="PF16187">
    <property type="entry name" value="Peptidase_M16_M"/>
    <property type="match status" value="1"/>
</dbReference>
<dbReference type="KEGG" id="pic:PICST_28795"/>
<dbReference type="InterPro" id="IPR001431">
    <property type="entry name" value="Pept_M16_Zn_BS"/>
</dbReference>
<keyword evidence="13" id="KW-1185">Reference proteome</keyword>
<evidence type="ECO:0000313" key="12">
    <source>
        <dbReference type="EMBL" id="EAZ64008.2"/>
    </source>
</evidence>
<dbReference type="OMA" id="HLCEHMI"/>
<keyword evidence="5" id="KW-0378">Hydrolase</keyword>
<dbReference type="GO" id="GO:0051603">
    <property type="term" value="P:proteolysis involved in protein catabolic process"/>
    <property type="evidence" value="ECO:0007669"/>
    <property type="project" value="TreeGrafter"/>
</dbReference>
<protein>
    <submittedName>
        <fullName evidence="12">Uncharacterized protein</fullName>
    </submittedName>
</protein>
<reference evidence="12 13" key="1">
    <citation type="journal article" date="2007" name="Nat. Biotechnol.">
        <title>Genome sequence of the lignocellulose-bioconverting and xylose-fermenting yeast Pichia stipitis.</title>
        <authorList>
            <person name="Jeffries T.W."/>
            <person name="Grigoriev I.V."/>
            <person name="Grimwood J."/>
            <person name="Laplaza J.M."/>
            <person name="Aerts A."/>
            <person name="Salamov A."/>
            <person name="Schmutz J."/>
            <person name="Lindquist E."/>
            <person name="Dehal P."/>
            <person name="Shapiro H."/>
            <person name="Jin Y.S."/>
            <person name="Passoth V."/>
            <person name="Richardson P.M."/>
        </authorList>
    </citation>
    <scope>NUCLEOTIDE SEQUENCE [LARGE SCALE GENOMIC DNA]</scope>
    <source>
        <strain evidence="13">ATCC 58785 / CBS 6054 / NBRC 10063 / NRRL Y-11545</strain>
    </source>
</reference>
<comment type="similarity">
    <text evidence="2">Belongs to the peptidase M16 family.</text>
</comment>
<evidence type="ECO:0000256" key="1">
    <source>
        <dbReference type="ARBA" id="ARBA00001947"/>
    </source>
</evidence>
<dbReference type="eggNOG" id="KOG0959">
    <property type="taxonomic scope" value="Eukaryota"/>
</dbReference>
<organism evidence="12 13">
    <name type="scientific">Scheffersomyces stipitis (strain ATCC 58785 / CBS 6054 / NBRC 10063 / NRRL Y-11545)</name>
    <name type="common">Yeast</name>
    <name type="synonym">Pichia stipitis</name>
    <dbReference type="NCBI Taxonomy" id="322104"/>
    <lineage>
        <taxon>Eukaryota</taxon>
        <taxon>Fungi</taxon>
        <taxon>Dikarya</taxon>
        <taxon>Ascomycota</taxon>
        <taxon>Saccharomycotina</taxon>
        <taxon>Pichiomycetes</taxon>
        <taxon>Debaryomycetaceae</taxon>
        <taxon>Scheffersomyces</taxon>
    </lineage>
</organism>
<dbReference type="Gene3D" id="3.30.830.10">
    <property type="entry name" value="Metalloenzyme, LuxS/M16 peptidase-like"/>
    <property type="match status" value="4"/>
</dbReference>
<dbReference type="OrthoDB" id="952271at2759"/>
<dbReference type="GO" id="GO:0005829">
    <property type="term" value="C:cytosol"/>
    <property type="evidence" value="ECO:0007669"/>
    <property type="project" value="TreeGrafter"/>
</dbReference>
<gene>
    <name evidence="12" type="ORF">PICST_28795</name>
</gene>
<accession>A3GGZ6</accession>
<evidence type="ECO:0000256" key="5">
    <source>
        <dbReference type="ARBA" id="ARBA00022801"/>
    </source>
</evidence>
<dbReference type="InParanoid" id="A3GGZ6"/>
<dbReference type="InterPro" id="IPR011765">
    <property type="entry name" value="Pept_M16_N"/>
</dbReference>